<protein>
    <submittedName>
        <fullName evidence="3">Uncharacterized protein</fullName>
    </submittedName>
</protein>
<evidence type="ECO:0000256" key="1">
    <source>
        <dbReference type="SAM" id="MobiDB-lite"/>
    </source>
</evidence>
<keyword evidence="4" id="KW-1185">Reference proteome</keyword>
<comment type="caution">
    <text evidence="3">The sequence shown here is derived from an EMBL/GenBank/DDBJ whole genome shotgun (WGS) entry which is preliminary data.</text>
</comment>
<accession>A0ABU2MV06</accession>
<keyword evidence="2" id="KW-0812">Transmembrane</keyword>
<feature type="region of interest" description="Disordered" evidence="1">
    <location>
        <begin position="66"/>
        <end position="112"/>
    </location>
</feature>
<name>A0ABU2MV06_9ACTN</name>
<keyword evidence="2" id="KW-0472">Membrane</keyword>
<sequence length="261" mass="27183">MTDQRIREGLRQAVANEPPLRVGMAEIAARARRRAARRRTLLGAGAMTALVAGLATVLPSLVTTSPGGGAGEVPPASGGPAFGEGADPDPTGPGPTLPPLWPSRGETAPSHAPAEYDAVGEIIEDRLTEAFAEHVPDADVVRLSAGDAPVPTEDTLLSWRFTVSFTTSSRVFRAAVTVDSSSVELKELACPTSPPEAPLAADCELFPGGRYMGGRENGFRHVVEARPNAFQRAVVSVEGTAADPAPLSRSQLDDIAFALIS</sequence>
<gene>
    <name evidence="3" type="ORF">RM590_23190</name>
</gene>
<dbReference type="EMBL" id="JAVREL010000014">
    <property type="protein sequence ID" value="MDT0345482.1"/>
    <property type="molecule type" value="Genomic_DNA"/>
</dbReference>
<dbReference type="RefSeq" id="WP_311706612.1">
    <property type="nucleotide sequence ID" value="NZ_JAVREL010000014.1"/>
</dbReference>
<evidence type="ECO:0000313" key="4">
    <source>
        <dbReference type="Proteomes" id="UP001183246"/>
    </source>
</evidence>
<evidence type="ECO:0000313" key="3">
    <source>
        <dbReference type="EMBL" id="MDT0345482.1"/>
    </source>
</evidence>
<proteinExistence type="predicted"/>
<keyword evidence="2" id="KW-1133">Transmembrane helix</keyword>
<feature type="transmembrane region" description="Helical" evidence="2">
    <location>
        <begin position="40"/>
        <end position="62"/>
    </location>
</feature>
<feature type="compositionally biased region" description="Pro residues" evidence="1">
    <location>
        <begin position="90"/>
        <end position="101"/>
    </location>
</feature>
<evidence type="ECO:0000256" key="2">
    <source>
        <dbReference type="SAM" id="Phobius"/>
    </source>
</evidence>
<organism evidence="3 4">
    <name type="scientific">Streptomyces litchfieldiae</name>
    <dbReference type="NCBI Taxonomy" id="3075543"/>
    <lineage>
        <taxon>Bacteria</taxon>
        <taxon>Bacillati</taxon>
        <taxon>Actinomycetota</taxon>
        <taxon>Actinomycetes</taxon>
        <taxon>Kitasatosporales</taxon>
        <taxon>Streptomycetaceae</taxon>
        <taxon>Streptomyces</taxon>
    </lineage>
</organism>
<reference evidence="4" key="1">
    <citation type="submission" date="2023-07" db="EMBL/GenBank/DDBJ databases">
        <title>30 novel species of actinomycetes from the DSMZ collection.</title>
        <authorList>
            <person name="Nouioui I."/>
        </authorList>
    </citation>
    <scope>NUCLEOTIDE SEQUENCE [LARGE SCALE GENOMIC DNA]</scope>
    <source>
        <strain evidence="4">DSM 44938</strain>
    </source>
</reference>
<dbReference type="Proteomes" id="UP001183246">
    <property type="component" value="Unassembled WGS sequence"/>
</dbReference>